<keyword evidence="4" id="KW-0808">Transferase</keyword>
<evidence type="ECO:0000256" key="10">
    <source>
        <dbReference type="PROSITE-ProRule" id="PRU10141"/>
    </source>
</evidence>
<feature type="binding site" evidence="10">
    <location>
        <position position="33"/>
    </location>
    <ligand>
        <name>ATP</name>
        <dbReference type="ChEBI" id="CHEBI:30616"/>
    </ligand>
</feature>
<dbReference type="GO" id="GO:0005524">
    <property type="term" value="F:ATP binding"/>
    <property type="evidence" value="ECO:0007669"/>
    <property type="project" value="UniProtKB-UniRule"/>
</dbReference>
<sequence length="590" mass="67555">MDRYDKDKIIGSGTFGNVYIIKSKLSRQAYVLKEVGLNSLSETEQQQALNEVSVLAKCKHKHIVRYKEAELDHDNKVLSIVMEYADGGDLFAAIQKQNGVPFSDHRVIKWFIEISLALQYIHHKNILHRDLKSQNVFLTKSKVIKIGDFGISRVLKGPEELAKTAIGTPYYISPEICQRKPYNYKSDIWALGCLLFEMATLEHAFQAQDFFHLVTLIIKGKRKDLPRRCGNLIRDLVSSLLKVDPDERPSTGEILSFPSLQSYLSEYMIDENVCESTLMNTMELNKRKGFHIFKDGVKRRASFSYLNPKESKQRTPLRVEPANIEPPIPRSNTNVRIESLKKLPRPIPQTKAQILRQKKHHVTYRSQSTKVPVQKDQSTQSSFTVSCETYNLLPSTSTTRSCLTKSEDSTLEANCGFHAKEHSILTPTNSLASTLSKIFSFSKFRRHSDDSKVVASPENPLRNISSGFIDSYDSSREGSMHHHCRHSQCYQCVLGIMWRNRIRSKARGSVDSDEYLELKEKLLMVFKKDLFNKVYESLMYDWELTHVNASNVFQGILSSLTYEQVQSLPLMMQLIQLDLLTRKKPACLSN</sequence>
<dbReference type="Gene3D" id="3.30.200.20">
    <property type="entry name" value="Phosphorylase Kinase, domain 1"/>
    <property type="match status" value="1"/>
</dbReference>
<name>A0AAV6U6R2_9ARAC</name>
<dbReference type="GO" id="GO:0006950">
    <property type="term" value="P:response to stress"/>
    <property type="evidence" value="ECO:0007669"/>
    <property type="project" value="UniProtKB-ARBA"/>
</dbReference>
<dbReference type="PROSITE" id="PS00108">
    <property type="entry name" value="PROTEIN_KINASE_ST"/>
    <property type="match status" value="1"/>
</dbReference>
<evidence type="ECO:0000256" key="5">
    <source>
        <dbReference type="ARBA" id="ARBA00022741"/>
    </source>
</evidence>
<dbReference type="PROSITE" id="PS00107">
    <property type="entry name" value="PROTEIN_KINASE_ATP"/>
    <property type="match status" value="1"/>
</dbReference>
<comment type="catalytic activity">
    <reaction evidence="9">
        <text>L-seryl-[protein] + ATP = O-phospho-L-seryl-[protein] + ADP + H(+)</text>
        <dbReference type="Rhea" id="RHEA:17989"/>
        <dbReference type="Rhea" id="RHEA-COMP:9863"/>
        <dbReference type="Rhea" id="RHEA-COMP:11604"/>
        <dbReference type="ChEBI" id="CHEBI:15378"/>
        <dbReference type="ChEBI" id="CHEBI:29999"/>
        <dbReference type="ChEBI" id="CHEBI:30616"/>
        <dbReference type="ChEBI" id="CHEBI:83421"/>
        <dbReference type="ChEBI" id="CHEBI:456216"/>
        <dbReference type="EC" id="2.7.11.1"/>
    </reaction>
</comment>
<evidence type="ECO:0000256" key="4">
    <source>
        <dbReference type="ARBA" id="ARBA00022679"/>
    </source>
</evidence>
<evidence type="ECO:0000313" key="13">
    <source>
        <dbReference type="EMBL" id="KAG8179992.1"/>
    </source>
</evidence>
<dbReference type="GO" id="GO:0004674">
    <property type="term" value="F:protein serine/threonine kinase activity"/>
    <property type="evidence" value="ECO:0007669"/>
    <property type="project" value="UniProtKB-KW"/>
</dbReference>
<dbReference type="FunFam" id="3.30.200.20:FF:000097">
    <property type="entry name" value="Probable serine/threonine-protein kinase nek1"/>
    <property type="match status" value="1"/>
</dbReference>
<dbReference type="InterPro" id="IPR017441">
    <property type="entry name" value="Protein_kinase_ATP_BS"/>
</dbReference>
<dbReference type="InterPro" id="IPR051131">
    <property type="entry name" value="NEK_Ser/Thr_kinase_NIMA"/>
</dbReference>
<dbReference type="InterPro" id="IPR000719">
    <property type="entry name" value="Prot_kinase_dom"/>
</dbReference>
<dbReference type="PRINTS" id="PR00109">
    <property type="entry name" value="TYRKINASE"/>
</dbReference>
<feature type="domain" description="Protein kinase" evidence="12">
    <location>
        <begin position="4"/>
        <end position="264"/>
    </location>
</feature>
<protein>
    <recommendedName>
        <fullName evidence="2">non-specific serine/threonine protein kinase</fullName>
        <ecNumber evidence="2">2.7.11.1</ecNumber>
    </recommendedName>
</protein>
<evidence type="ECO:0000256" key="2">
    <source>
        <dbReference type="ARBA" id="ARBA00012513"/>
    </source>
</evidence>
<dbReference type="EC" id="2.7.11.1" evidence="2"/>
<evidence type="ECO:0000259" key="12">
    <source>
        <dbReference type="PROSITE" id="PS50011"/>
    </source>
</evidence>
<keyword evidence="6" id="KW-0418">Kinase</keyword>
<evidence type="ECO:0000256" key="7">
    <source>
        <dbReference type="ARBA" id="ARBA00022840"/>
    </source>
</evidence>
<dbReference type="Gene3D" id="1.10.510.10">
    <property type="entry name" value="Transferase(Phosphotransferase) domain 1"/>
    <property type="match status" value="1"/>
</dbReference>
<dbReference type="PROSITE" id="PS50011">
    <property type="entry name" value="PROTEIN_KINASE_DOM"/>
    <property type="match status" value="1"/>
</dbReference>
<comment type="caution">
    <text evidence="13">The sequence shown here is derived from an EMBL/GenBank/DDBJ whole genome shotgun (WGS) entry which is preliminary data.</text>
</comment>
<dbReference type="Pfam" id="PF00069">
    <property type="entry name" value="Pkinase"/>
    <property type="match status" value="1"/>
</dbReference>
<keyword evidence="14" id="KW-1185">Reference proteome</keyword>
<dbReference type="EMBL" id="JAFNEN010000592">
    <property type="protein sequence ID" value="KAG8179992.1"/>
    <property type="molecule type" value="Genomic_DNA"/>
</dbReference>
<dbReference type="PANTHER" id="PTHR44899">
    <property type="entry name" value="CAMK FAMILY PROTEIN KINASE"/>
    <property type="match status" value="1"/>
</dbReference>
<dbReference type="InterPro" id="IPR001245">
    <property type="entry name" value="Ser-Thr/Tyr_kinase_cat_dom"/>
</dbReference>
<feature type="region of interest" description="Disordered" evidence="11">
    <location>
        <begin position="309"/>
        <end position="331"/>
    </location>
</feature>
<dbReference type="PANTHER" id="PTHR44899:SF3">
    <property type="entry name" value="SERINE_THREONINE-PROTEIN KINASE NEK1"/>
    <property type="match status" value="1"/>
</dbReference>
<evidence type="ECO:0000256" key="6">
    <source>
        <dbReference type="ARBA" id="ARBA00022777"/>
    </source>
</evidence>
<evidence type="ECO:0000256" key="9">
    <source>
        <dbReference type="ARBA" id="ARBA00048679"/>
    </source>
</evidence>
<gene>
    <name evidence="13" type="ORF">JTE90_007960</name>
</gene>
<comment type="catalytic activity">
    <reaction evidence="8">
        <text>L-threonyl-[protein] + ATP = O-phospho-L-threonyl-[protein] + ADP + H(+)</text>
        <dbReference type="Rhea" id="RHEA:46608"/>
        <dbReference type="Rhea" id="RHEA-COMP:11060"/>
        <dbReference type="Rhea" id="RHEA-COMP:11605"/>
        <dbReference type="ChEBI" id="CHEBI:15378"/>
        <dbReference type="ChEBI" id="CHEBI:30013"/>
        <dbReference type="ChEBI" id="CHEBI:30616"/>
        <dbReference type="ChEBI" id="CHEBI:61977"/>
        <dbReference type="ChEBI" id="CHEBI:456216"/>
        <dbReference type="EC" id="2.7.11.1"/>
    </reaction>
</comment>
<proteinExistence type="inferred from homology"/>
<dbReference type="SUPFAM" id="SSF56112">
    <property type="entry name" value="Protein kinase-like (PK-like)"/>
    <property type="match status" value="1"/>
</dbReference>
<accession>A0AAV6U6R2</accession>
<evidence type="ECO:0000256" key="8">
    <source>
        <dbReference type="ARBA" id="ARBA00047899"/>
    </source>
</evidence>
<dbReference type="Proteomes" id="UP000827092">
    <property type="component" value="Unassembled WGS sequence"/>
</dbReference>
<evidence type="ECO:0000313" key="14">
    <source>
        <dbReference type="Proteomes" id="UP000827092"/>
    </source>
</evidence>
<keyword evidence="3" id="KW-0723">Serine/threonine-protein kinase</keyword>
<keyword evidence="5 10" id="KW-0547">Nucleotide-binding</keyword>
<reference evidence="13 14" key="1">
    <citation type="journal article" date="2022" name="Nat. Ecol. Evol.">
        <title>A masculinizing supergene underlies an exaggerated male reproductive morph in a spider.</title>
        <authorList>
            <person name="Hendrickx F."/>
            <person name="De Corte Z."/>
            <person name="Sonet G."/>
            <person name="Van Belleghem S.M."/>
            <person name="Kostlbacher S."/>
            <person name="Vangestel C."/>
        </authorList>
    </citation>
    <scope>NUCLEOTIDE SEQUENCE [LARGE SCALE GENOMIC DNA]</scope>
    <source>
        <strain evidence="13">W744_W776</strain>
    </source>
</reference>
<organism evidence="13 14">
    <name type="scientific">Oedothorax gibbosus</name>
    <dbReference type="NCBI Taxonomy" id="931172"/>
    <lineage>
        <taxon>Eukaryota</taxon>
        <taxon>Metazoa</taxon>
        <taxon>Ecdysozoa</taxon>
        <taxon>Arthropoda</taxon>
        <taxon>Chelicerata</taxon>
        <taxon>Arachnida</taxon>
        <taxon>Araneae</taxon>
        <taxon>Araneomorphae</taxon>
        <taxon>Entelegynae</taxon>
        <taxon>Araneoidea</taxon>
        <taxon>Linyphiidae</taxon>
        <taxon>Erigoninae</taxon>
        <taxon>Oedothorax</taxon>
    </lineage>
</organism>
<evidence type="ECO:0000256" key="11">
    <source>
        <dbReference type="SAM" id="MobiDB-lite"/>
    </source>
</evidence>
<keyword evidence="7 10" id="KW-0067">ATP-binding</keyword>
<evidence type="ECO:0000256" key="1">
    <source>
        <dbReference type="ARBA" id="ARBA00010886"/>
    </source>
</evidence>
<dbReference type="CDD" id="cd08215">
    <property type="entry name" value="STKc_Nek"/>
    <property type="match status" value="1"/>
</dbReference>
<dbReference type="InterPro" id="IPR008271">
    <property type="entry name" value="Ser/Thr_kinase_AS"/>
</dbReference>
<comment type="similarity">
    <text evidence="1">Belongs to the protein kinase superfamily. NEK Ser/Thr protein kinase family. NIMA subfamily.</text>
</comment>
<dbReference type="AlphaFoldDB" id="A0AAV6U6R2"/>
<dbReference type="SMART" id="SM00220">
    <property type="entry name" value="S_TKc"/>
    <property type="match status" value="1"/>
</dbReference>
<evidence type="ECO:0000256" key="3">
    <source>
        <dbReference type="ARBA" id="ARBA00022527"/>
    </source>
</evidence>
<dbReference type="InterPro" id="IPR011009">
    <property type="entry name" value="Kinase-like_dom_sf"/>
</dbReference>